<feature type="binding site" evidence="8">
    <location>
        <position position="21"/>
    </location>
    <ligand>
        <name>[4Fe-4S] cluster</name>
        <dbReference type="ChEBI" id="CHEBI:49883"/>
    </ligand>
</feature>
<dbReference type="GO" id="GO:0051539">
    <property type="term" value="F:4 iron, 4 sulfur cluster binding"/>
    <property type="evidence" value="ECO:0007669"/>
    <property type="project" value="UniProtKB-KW"/>
</dbReference>
<dbReference type="AlphaFoldDB" id="D5EHI5"/>
<feature type="binding site" evidence="8">
    <location>
        <position position="248"/>
    </location>
    <ligand>
        <name>hybrid [4Fe-2O-2S] cluster</name>
        <dbReference type="ChEBI" id="CHEBI:60519"/>
    </ligand>
</feature>
<dbReference type="HOGENOM" id="CLU_038344_2_0_0"/>
<evidence type="ECO:0000256" key="2">
    <source>
        <dbReference type="ARBA" id="ARBA00022490"/>
    </source>
</evidence>
<dbReference type="PANTHER" id="PTHR30109:SF0">
    <property type="entry name" value="HYDROXYLAMINE REDUCTASE"/>
    <property type="match status" value="1"/>
</dbReference>
<feature type="binding site" evidence="8">
    <location>
        <position position="6"/>
    </location>
    <ligand>
        <name>[4Fe-4S] cluster</name>
        <dbReference type="ChEBI" id="CHEBI:49883"/>
    </ligand>
</feature>
<keyword evidence="11" id="KW-1185">Reference proteome</keyword>
<keyword evidence="6 8" id="KW-0411">Iron-sulfur</keyword>
<dbReference type="eggNOG" id="COG1151">
    <property type="taxonomic scope" value="Bacteria"/>
</dbReference>
<dbReference type="Gene3D" id="1.20.1270.20">
    <property type="match status" value="2"/>
</dbReference>
<dbReference type="SUPFAM" id="SSF56821">
    <property type="entry name" value="Prismane protein-like"/>
    <property type="match status" value="1"/>
</dbReference>
<dbReference type="PIRSF" id="PIRSF000076">
    <property type="entry name" value="HCP"/>
    <property type="match status" value="1"/>
</dbReference>
<dbReference type="OrthoDB" id="9761526at2"/>
<feature type="binding site" evidence="8">
    <location>
        <position position="432"/>
    </location>
    <ligand>
        <name>hybrid [4Fe-2O-2S] cluster</name>
        <dbReference type="ChEBI" id="CHEBI:60519"/>
    </ligand>
</feature>
<dbReference type="FunFam" id="3.40.50.2030:FF:000001">
    <property type="entry name" value="Hydroxylamine reductase"/>
    <property type="match status" value="1"/>
</dbReference>
<dbReference type="NCBIfam" id="TIGR01703">
    <property type="entry name" value="hybrid_clust"/>
    <property type="match status" value="1"/>
</dbReference>
<evidence type="ECO:0000256" key="6">
    <source>
        <dbReference type="ARBA" id="ARBA00023014"/>
    </source>
</evidence>
<comment type="cofactor">
    <cofactor evidence="8">
        <name>hybrid [4Fe-2O-2S] cluster</name>
        <dbReference type="ChEBI" id="CHEBI:60519"/>
    </cofactor>
    <text evidence="8">Binds 1 hybrid [4Fe-2O-2S] cluster.</text>
</comment>
<protein>
    <recommendedName>
        <fullName evidence="8">Hydroxylamine reductase</fullName>
        <ecNumber evidence="8">1.7.99.1</ecNumber>
    </recommendedName>
    <alternativeName>
        <fullName evidence="8">Hybrid-cluster protein</fullName>
        <shortName evidence="8">HCP</shortName>
    </alternativeName>
    <alternativeName>
        <fullName evidence="8">Prismane protein</fullName>
    </alternativeName>
</protein>
<dbReference type="STRING" id="572547.Amico_1906"/>
<evidence type="ECO:0000256" key="8">
    <source>
        <dbReference type="HAMAP-Rule" id="MF_00069"/>
    </source>
</evidence>
<evidence type="ECO:0000313" key="11">
    <source>
        <dbReference type="Proteomes" id="UP000002366"/>
    </source>
</evidence>
<comment type="similarity">
    <text evidence="8">Belongs to the HCP family.</text>
</comment>
<keyword evidence="3 8" id="KW-0479">Metal-binding</keyword>
<dbReference type="Pfam" id="PF03063">
    <property type="entry name" value="Prismane"/>
    <property type="match status" value="1"/>
</dbReference>
<dbReference type="EC" id="1.7.99.1" evidence="8"/>
<evidence type="ECO:0000256" key="1">
    <source>
        <dbReference type="ARBA" id="ARBA00004496"/>
    </source>
</evidence>
<proteinExistence type="inferred from homology"/>
<dbReference type="Gene3D" id="3.40.50.2030">
    <property type="match status" value="2"/>
</dbReference>
<feature type="modified residue" description="Cysteine persulfide" evidence="8">
    <location>
        <position position="404"/>
    </location>
</feature>
<evidence type="ECO:0000256" key="7">
    <source>
        <dbReference type="ARBA" id="ARBA00051350"/>
    </source>
</evidence>
<comment type="subcellular location">
    <subcellularLocation>
        <location evidence="1 8">Cytoplasm</location>
    </subcellularLocation>
</comment>
<dbReference type="InterPro" id="IPR011254">
    <property type="entry name" value="Prismane-like_sf"/>
</dbReference>
<dbReference type="GO" id="GO:0046872">
    <property type="term" value="F:metal ion binding"/>
    <property type="evidence" value="ECO:0007669"/>
    <property type="project" value="UniProtKB-KW"/>
</dbReference>
<comment type="cofactor">
    <cofactor evidence="8">
        <name>[4Fe-4S] cluster</name>
        <dbReference type="ChEBI" id="CHEBI:49883"/>
    </cofactor>
    <text evidence="8">Binds 1 [4Fe-4S] cluster.</text>
</comment>
<dbReference type="InterPro" id="IPR004137">
    <property type="entry name" value="HCP/CODH"/>
</dbReference>
<organism evidence="10 11">
    <name type="scientific">Aminobacterium colombiense (strain DSM 12261 / ALA-1)</name>
    <dbReference type="NCBI Taxonomy" id="572547"/>
    <lineage>
        <taxon>Bacteria</taxon>
        <taxon>Thermotogati</taxon>
        <taxon>Synergistota</taxon>
        <taxon>Synergistia</taxon>
        <taxon>Synergistales</taxon>
        <taxon>Aminobacteriaceae</taxon>
        <taxon>Aminobacterium</taxon>
    </lineage>
</organism>
<comment type="catalytic activity">
    <reaction evidence="7 8">
        <text>A + NH4(+) + H2O = hydroxylamine + AH2 + H(+)</text>
        <dbReference type="Rhea" id="RHEA:22052"/>
        <dbReference type="ChEBI" id="CHEBI:13193"/>
        <dbReference type="ChEBI" id="CHEBI:15377"/>
        <dbReference type="ChEBI" id="CHEBI:15378"/>
        <dbReference type="ChEBI" id="CHEBI:15429"/>
        <dbReference type="ChEBI" id="CHEBI:17499"/>
        <dbReference type="ChEBI" id="CHEBI:28938"/>
        <dbReference type="EC" id="1.7.99.1"/>
    </reaction>
</comment>
<feature type="binding site" evidence="8">
    <location>
        <position position="272"/>
    </location>
    <ligand>
        <name>hybrid [4Fe-2O-2S] cluster</name>
        <dbReference type="ChEBI" id="CHEBI:60519"/>
    </ligand>
</feature>
<feature type="coiled-coil region" evidence="9">
    <location>
        <begin position="73"/>
        <end position="104"/>
    </location>
</feature>
<keyword evidence="5 8" id="KW-0408">Iron</keyword>
<dbReference type="InterPro" id="IPR016099">
    <property type="entry name" value="Prismane-like_a/b-sand"/>
</dbReference>
<dbReference type="InterPro" id="IPR010048">
    <property type="entry name" value="Hydroxylam_reduct"/>
</dbReference>
<keyword evidence="4 8" id="KW-0560">Oxidoreductase</keyword>
<keyword evidence="8" id="KW-0004">4Fe-4S</keyword>
<dbReference type="GO" id="GO:0042542">
    <property type="term" value="P:response to hydrogen peroxide"/>
    <property type="evidence" value="ECO:0007669"/>
    <property type="project" value="TreeGrafter"/>
</dbReference>
<feature type="binding site" evidence="8">
    <location>
        <position position="15"/>
    </location>
    <ligand>
        <name>[4Fe-4S] cluster</name>
        <dbReference type="ChEBI" id="CHEBI:49883"/>
    </ligand>
</feature>
<dbReference type="EMBL" id="CP001997">
    <property type="protein sequence ID" value="ADE58017.1"/>
    <property type="molecule type" value="Genomic_DNA"/>
</dbReference>
<dbReference type="NCBIfam" id="NF003658">
    <property type="entry name" value="PRK05290.1"/>
    <property type="match status" value="1"/>
</dbReference>
<dbReference type="PANTHER" id="PTHR30109">
    <property type="entry name" value="HYDROXYLAMINE REDUCTASE"/>
    <property type="match status" value="1"/>
</dbReference>
<dbReference type="InterPro" id="IPR016100">
    <property type="entry name" value="Prismane_a-bundle"/>
</dbReference>
<dbReference type="GO" id="GO:0004601">
    <property type="term" value="F:peroxidase activity"/>
    <property type="evidence" value="ECO:0007669"/>
    <property type="project" value="TreeGrafter"/>
</dbReference>
<feature type="binding site" description="via persulfide group" evidence="8">
    <location>
        <position position="404"/>
    </location>
    <ligand>
        <name>hybrid [4Fe-2O-2S] cluster</name>
        <dbReference type="ChEBI" id="CHEBI:60519"/>
    </ligand>
</feature>
<dbReference type="FunFam" id="1.20.1270.20:FF:000001">
    <property type="entry name" value="Hydroxylamine reductase"/>
    <property type="match status" value="1"/>
</dbReference>
<keyword evidence="2 8" id="KW-0963">Cytoplasm</keyword>
<evidence type="ECO:0000256" key="5">
    <source>
        <dbReference type="ARBA" id="ARBA00023004"/>
    </source>
</evidence>
<feature type="binding site" evidence="8">
    <location>
        <position position="491"/>
    </location>
    <ligand>
        <name>hybrid [4Fe-2O-2S] cluster</name>
        <dbReference type="ChEBI" id="CHEBI:60519"/>
    </ligand>
</feature>
<reference evidence="10 11" key="1">
    <citation type="journal article" date="2010" name="Stand. Genomic Sci.">
        <title>Complete genome sequence of Aminobacterium colombiense type strain (ALA-1).</title>
        <authorList>
            <person name="Chertkov O."/>
            <person name="Sikorski J."/>
            <person name="Brambilla E."/>
            <person name="Lapidus A."/>
            <person name="Copeland A."/>
            <person name="Glavina Del Rio T."/>
            <person name="Nolan M."/>
            <person name="Lucas S."/>
            <person name="Tice H."/>
            <person name="Cheng J.F."/>
            <person name="Han C."/>
            <person name="Detter J.C."/>
            <person name="Bruce D."/>
            <person name="Tapia R."/>
            <person name="Goodwin L."/>
            <person name="Pitluck S."/>
            <person name="Liolios K."/>
            <person name="Ivanova N."/>
            <person name="Mavromatis K."/>
            <person name="Ovchinnikova G."/>
            <person name="Pati A."/>
            <person name="Chen A."/>
            <person name="Palaniappan K."/>
            <person name="Land M."/>
            <person name="Hauser L."/>
            <person name="Chang Y.J."/>
            <person name="Jeffries C.D."/>
            <person name="Spring S."/>
            <person name="Rohde M."/>
            <person name="Goker M."/>
            <person name="Bristow J."/>
            <person name="Eisen J.A."/>
            <person name="Markowitz V."/>
            <person name="Hugenholtz P."/>
            <person name="Kyrpides N.C."/>
            <person name="Klenk H.P."/>
        </authorList>
    </citation>
    <scope>NUCLEOTIDE SEQUENCE [LARGE SCALE GENOMIC DNA]</scope>
    <source>
        <strain evidence="11">DSM 12261 / ALA-1</strain>
    </source>
</reference>
<dbReference type="HAMAP" id="MF_00069">
    <property type="entry name" value="Hydroxylam_reduct"/>
    <property type="match status" value="1"/>
</dbReference>
<dbReference type="KEGG" id="aco:Amico_1906"/>
<feature type="binding site" evidence="8">
    <location>
        <position position="3"/>
    </location>
    <ligand>
        <name>[4Fe-4S] cluster</name>
        <dbReference type="ChEBI" id="CHEBI:49883"/>
    </ligand>
</feature>
<evidence type="ECO:0000256" key="9">
    <source>
        <dbReference type="SAM" id="Coils"/>
    </source>
</evidence>
<name>D5EHI5_AMICL</name>
<dbReference type="RefSeq" id="WP_013049279.1">
    <property type="nucleotide sequence ID" value="NC_014011.1"/>
</dbReference>
<dbReference type="Proteomes" id="UP000002366">
    <property type="component" value="Chromosome"/>
</dbReference>
<evidence type="ECO:0000256" key="4">
    <source>
        <dbReference type="ARBA" id="ARBA00023002"/>
    </source>
</evidence>
<sequence>MYCYQCEQTAKGTGCTAFGVCGKSPEISDLQDLLIHISKGVSMYAHKARELDAIDSDIDLFVVKALFTTITNVNFDEERMETMLKEASRMKEKAKLLYEKACEKSGKNPENLGGPAAYALPDNRDDMIRDGEKVTPEAWSQKHGEVVQGLRDLILFGLKGSAAYADHAHVLGMDDPAIYGFFHEFMAYLSGENFTVDDLVAKAMEAGKWNISVMELLDKANTSIYGHPEPTKVRVTPVKGKAIVVSGHDLQDLELLLKQTEGKGINIYTHGEMLPCLAYPELKKYKHLAGNYGGAWQDQREEFDRFPGAILMTTNCIQKPKDSYKDRIFTTGLVAWPGVTHIDEEKDFTPVIEAALKAPGFAEDAPEHIITIGFARNTVMSVAGKVVDLVKAGKIRHFFLIGGCDGAKPGRSYYTDFATMTPKDTIILTLACGKYRFNKLEFGEIEGIPRLLDVGQCNDAYSAVRIAMALAEAFNTDVNSLPLSLILSWYEQKAVCILLSLLYLGIKNMRLGPTLPAFVKQPVFDVLHEKLNLMAITTPEEDLRAILG</sequence>
<dbReference type="GO" id="GO:0050418">
    <property type="term" value="F:hydroxylamine reductase activity"/>
    <property type="evidence" value="ECO:0007669"/>
    <property type="project" value="UniProtKB-UniRule"/>
</dbReference>
<accession>D5EHI5</accession>
<feature type="binding site" evidence="8">
    <location>
        <position position="457"/>
    </location>
    <ligand>
        <name>hybrid [4Fe-2O-2S] cluster</name>
        <dbReference type="ChEBI" id="CHEBI:60519"/>
    </ligand>
</feature>
<dbReference type="CDD" id="cd01914">
    <property type="entry name" value="HCP"/>
    <property type="match status" value="1"/>
</dbReference>
<evidence type="ECO:0000313" key="10">
    <source>
        <dbReference type="EMBL" id="ADE58017.1"/>
    </source>
</evidence>
<keyword evidence="9" id="KW-0175">Coiled coil</keyword>
<comment type="function">
    <text evidence="8">Catalyzes the reduction of hydroxylamine to form NH(3) and H(2)O.</text>
</comment>
<evidence type="ECO:0000256" key="3">
    <source>
        <dbReference type="ARBA" id="ARBA00022723"/>
    </source>
</evidence>
<feature type="binding site" evidence="8">
    <location>
        <position position="493"/>
    </location>
    <ligand>
        <name>hybrid [4Fe-2O-2S] cluster</name>
        <dbReference type="ChEBI" id="CHEBI:60519"/>
    </ligand>
</feature>
<gene>
    <name evidence="8" type="primary">hcp</name>
    <name evidence="10" type="ordered locus">Amico_1906</name>
</gene>
<dbReference type="FunFam" id="3.40.50.2030:FF:000002">
    <property type="entry name" value="Hydroxylamine reductase"/>
    <property type="match status" value="1"/>
</dbReference>
<feature type="binding site" evidence="8">
    <location>
        <position position="316"/>
    </location>
    <ligand>
        <name>hybrid [4Fe-2O-2S] cluster</name>
        <dbReference type="ChEBI" id="CHEBI:60519"/>
    </ligand>
</feature>
<dbReference type="GO" id="GO:0005737">
    <property type="term" value="C:cytoplasm"/>
    <property type="evidence" value="ECO:0007669"/>
    <property type="project" value="UniProtKB-SubCell"/>
</dbReference>